<evidence type="ECO:0000313" key="4">
    <source>
        <dbReference type="Proteomes" id="UP000030185"/>
    </source>
</evidence>
<dbReference type="AlphaFoldDB" id="A0A098LC82"/>
<dbReference type="Pfam" id="PF00534">
    <property type="entry name" value="Glycos_transf_1"/>
    <property type="match status" value="1"/>
</dbReference>
<keyword evidence="4" id="KW-1185">Reference proteome</keyword>
<dbReference type="STRING" id="153721.MYP_1285"/>
<accession>A0A098LC82</accession>
<dbReference type="Proteomes" id="UP000030185">
    <property type="component" value="Unassembled WGS sequence"/>
</dbReference>
<dbReference type="OrthoDB" id="596635at2"/>
<comment type="caution">
    <text evidence="3">The sequence shown here is derived from an EMBL/GenBank/DDBJ whole genome shotgun (WGS) entry which is preliminary data.</text>
</comment>
<evidence type="ECO:0000256" key="1">
    <source>
        <dbReference type="ARBA" id="ARBA00022679"/>
    </source>
</evidence>
<feature type="domain" description="Glycosyl transferase family 1" evidence="2">
    <location>
        <begin position="236"/>
        <end position="384"/>
    </location>
</feature>
<dbReference type="InterPro" id="IPR001296">
    <property type="entry name" value="Glyco_trans_1"/>
</dbReference>
<dbReference type="GO" id="GO:0009103">
    <property type="term" value="P:lipopolysaccharide biosynthetic process"/>
    <property type="evidence" value="ECO:0007669"/>
    <property type="project" value="TreeGrafter"/>
</dbReference>
<gene>
    <name evidence="3" type="ORF">MYP_1285</name>
</gene>
<organism evidence="3 4">
    <name type="scientific">Sporocytophaga myxococcoides</name>
    <dbReference type="NCBI Taxonomy" id="153721"/>
    <lineage>
        <taxon>Bacteria</taxon>
        <taxon>Pseudomonadati</taxon>
        <taxon>Bacteroidota</taxon>
        <taxon>Cytophagia</taxon>
        <taxon>Cytophagales</taxon>
        <taxon>Cytophagaceae</taxon>
        <taxon>Sporocytophaga</taxon>
    </lineage>
</organism>
<dbReference type="PANTHER" id="PTHR46401:SF2">
    <property type="entry name" value="GLYCOSYLTRANSFERASE WBBK-RELATED"/>
    <property type="match status" value="1"/>
</dbReference>
<protein>
    <recommendedName>
        <fullName evidence="2">Glycosyl transferase family 1 domain-containing protein</fullName>
    </recommendedName>
</protein>
<reference evidence="3 4" key="1">
    <citation type="submission" date="2014-09" db="EMBL/GenBank/DDBJ databases">
        <title>Sporocytophaga myxococcoides PG-01 genome sequencing.</title>
        <authorList>
            <person name="Liu L."/>
            <person name="Gao P.J."/>
            <person name="Chen G.J."/>
            <person name="Wang L.S."/>
        </authorList>
    </citation>
    <scope>NUCLEOTIDE SEQUENCE [LARGE SCALE GENOMIC DNA]</scope>
    <source>
        <strain evidence="3 4">PG-01</strain>
    </source>
</reference>
<dbReference type="RefSeq" id="WP_045460008.1">
    <property type="nucleotide sequence ID" value="NZ_BBLT01000002.1"/>
</dbReference>
<dbReference type="EMBL" id="BBLT01000002">
    <property type="protein sequence ID" value="GAL84057.1"/>
    <property type="molecule type" value="Genomic_DNA"/>
</dbReference>
<keyword evidence="1" id="KW-0808">Transferase</keyword>
<dbReference type="SUPFAM" id="SSF53756">
    <property type="entry name" value="UDP-Glycosyltransferase/glycogen phosphorylase"/>
    <property type="match status" value="1"/>
</dbReference>
<dbReference type="PANTHER" id="PTHR46401">
    <property type="entry name" value="GLYCOSYLTRANSFERASE WBBK-RELATED"/>
    <property type="match status" value="1"/>
</dbReference>
<dbReference type="eggNOG" id="COG0438">
    <property type="taxonomic scope" value="Bacteria"/>
</dbReference>
<name>A0A098LC82_9BACT</name>
<dbReference type="Gene3D" id="3.40.50.2000">
    <property type="entry name" value="Glycogen Phosphorylase B"/>
    <property type="match status" value="2"/>
</dbReference>
<dbReference type="CDD" id="cd03801">
    <property type="entry name" value="GT4_PimA-like"/>
    <property type="match status" value="1"/>
</dbReference>
<evidence type="ECO:0000259" key="2">
    <source>
        <dbReference type="Pfam" id="PF00534"/>
    </source>
</evidence>
<sequence length="409" mass="45461">MLTLSHPTGNANVRAVAIGLQKAGLLDEFYTSLAAFPGDYLSELAKLGGPFLEINRRIFDPSLRSYTHSRPFTEIGRLLSSKFGLSYLTRHESGPFCVDSVYRNIDRNVSKALRHSKSSKAVYAYEDGAEYSFIAAKKMGMLCLYDLPIGYWRAARNLLEAELEKWPEWSGTITGFKDSAKKLARKDEELKLADQIYVASSFTAKTLESYPGKLAQIEVIPYGFPKVGKSRDYQKSKALRVLFVGSLSQRKGIANLLTAVDSLGKSVELTIVGHKVVEDCTPLNKALAKHKWIPSLSHPEVLKLMREQDVLVFPSLFEGFGLVITEAMSQGTPVITTDRTAGPDLIEHGRNGWLIEAGSTNSLQETLENLIKHPEQCESAGREAMETAKLRPWETYGKELANNILKLVE</sequence>
<proteinExistence type="predicted"/>
<dbReference type="GO" id="GO:0016757">
    <property type="term" value="F:glycosyltransferase activity"/>
    <property type="evidence" value="ECO:0007669"/>
    <property type="project" value="InterPro"/>
</dbReference>
<evidence type="ECO:0000313" key="3">
    <source>
        <dbReference type="EMBL" id="GAL84057.1"/>
    </source>
</evidence>